<dbReference type="GO" id="GO:0016491">
    <property type="term" value="F:oxidoreductase activity"/>
    <property type="evidence" value="ECO:0007669"/>
    <property type="project" value="UniProtKB-KW"/>
</dbReference>
<gene>
    <name evidence="2" type="primary">tropG_0</name>
    <name evidence="2" type="ORF">LSUE1_G001960</name>
</gene>
<keyword evidence="3" id="KW-1185">Reference proteome</keyword>
<name>A0A8T9CDN3_9HELO</name>
<keyword evidence="1" id="KW-0560">Oxidoreductase</keyword>
<sequence length="352" mass="38199">MGLAGDILQMNVGQMLQTPVLPSTDFTGKTIIITGANQGLGFEAAKHLLVISIPDPLKVADRDYHSYQLNAANLILACRNLTKGEEARKAILASGRHSSPGKIEVWQLDMSKYSSVLAFGDRINSLPRLDVLIANAGMNTTQFERLEGHESTITVNVISTILLATLTVPKLRETSKLSHAPSRLVITGSAVHIFADHKCLSTPKQGQVFKTLDDEPTADMTDRYYLSKLVLLLAYRGLAKELDHSSEKGSKAVVLNFVNPGWCKTELFRTADGGLGARIGLCLVGRAAEEGSRTLVHAAAVGEEAHGKYLSECRVKPESTWARSQQGVEVEKGVWAELVDILEGIRPGVTKF</sequence>
<evidence type="ECO:0000256" key="1">
    <source>
        <dbReference type="ARBA" id="ARBA00023002"/>
    </source>
</evidence>
<evidence type="ECO:0000313" key="2">
    <source>
        <dbReference type="EMBL" id="TVY83895.1"/>
    </source>
</evidence>
<dbReference type="SUPFAM" id="SSF51735">
    <property type="entry name" value="NAD(P)-binding Rossmann-fold domains"/>
    <property type="match status" value="1"/>
</dbReference>
<dbReference type="PRINTS" id="PR00081">
    <property type="entry name" value="GDHRDH"/>
</dbReference>
<dbReference type="AlphaFoldDB" id="A0A8T9CDN3"/>
<protein>
    <submittedName>
        <fullName evidence="2">Short-chain dehydrogenase/reductase tropG</fullName>
    </submittedName>
</protein>
<dbReference type="InterPro" id="IPR036291">
    <property type="entry name" value="NAD(P)-bd_dom_sf"/>
</dbReference>
<accession>A0A8T9CDN3</accession>
<dbReference type="EMBL" id="QGMK01000141">
    <property type="protein sequence ID" value="TVY83895.1"/>
    <property type="molecule type" value="Genomic_DNA"/>
</dbReference>
<dbReference type="Gene3D" id="3.40.50.720">
    <property type="entry name" value="NAD(P)-binding Rossmann-like Domain"/>
    <property type="match status" value="1"/>
</dbReference>
<dbReference type="Proteomes" id="UP000469558">
    <property type="component" value="Unassembled WGS sequence"/>
</dbReference>
<reference evidence="2 3" key="1">
    <citation type="submission" date="2018-05" db="EMBL/GenBank/DDBJ databases">
        <title>Genome sequencing and assembly of the regulated plant pathogen Lachnellula willkommii and related sister species for the development of diagnostic species identification markers.</title>
        <authorList>
            <person name="Giroux E."/>
            <person name="Bilodeau G."/>
        </authorList>
    </citation>
    <scope>NUCLEOTIDE SEQUENCE [LARGE SCALE GENOMIC DNA]</scope>
    <source>
        <strain evidence="2 3">CBS 268.59</strain>
    </source>
</reference>
<dbReference type="Pfam" id="PF00106">
    <property type="entry name" value="adh_short"/>
    <property type="match status" value="1"/>
</dbReference>
<dbReference type="OrthoDB" id="542013at2759"/>
<proteinExistence type="predicted"/>
<organism evidence="2 3">
    <name type="scientific">Lachnellula suecica</name>
    <dbReference type="NCBI Taxonomy" id="602035"/>
    <lineage>
        <taxon>Eukaryota</taxon>
        <taxon>Fungi</taxon>
        <taxon>Dikarya</taxon>
        <taxon>Ascomycota</taxon>
        <taxon>Pezizomycotina</taxon>
        <taxon>Leotiomycetes</taxon>
        <taxon>Helotiales</taxon>
        <taxon>Lachnaceae</taxon>
        <taxon>Lachnellula</taxon>
    </lineage>
</organism>
<dbReference type="PANTHER" id="PTHR43157">
    <property type="entry name" value="PHOSPHATIDYLINOSITOL-GLYCAN BIOSYNTHESIS CLASS F PROTEIN-RELATED"/>
    <property type="match status" value="1"/>
</dbReference>
<evidence type="ECO:0000313" key="3">
    <source>
        <dbReference type="Proteomes" id="UP000469558"/>
    </source>
</evidence>
<dbReference type="InterPro" id="IPR002347">
    <property type="entry name" value="SDR_fam"/>
</dbReference>
<dbReference type="PANTHER" id="PTHR43157:SF31">
    <property type="entry name" value="PHOSPHATIDYLINOSITOL-GLYCAN BIOSYNTHESIS CLASS F PROTEIN"/>
    <property type="match status" value="1"/>
</dbReference>
<comment type="caution">
    <text evidence="2">The sequence shown here is derived from an EMBL/GenBank/DDBJ whole genome shotgun (WGS) entry which is preliminary data.</text>
</comment>